<dbReference type="PANTHER" id="PTHR43877">
    <property type="entry name" value="AMINOALKYLPHOSPHONATE N-ACETYLTRANSFERASE-RELATED-RELATED"/>
    <property type="match status" value="1"/>
</dbReference>
<dbReference type="InterPro" id="IPR050832">
    <property type="entry name" value="Bact_Acetyltransf"/>
</dbReference>
<dbReference type="PANTHER" id="PTHR43877:SF2">
    <property type="entry name" value="AMINOALKYLPHOSPHONATE N-ACETYLTRANSFERASE-RELATED"/>
    <property type="match status" value="1"/>
</dbReference>
<evidence type="ECO:0000259" key="3">
    <source>
        <dbReference type="PROSITE" id="PS51186"/>
    </source>
</evidence>
<dbReference type="EMBL" id="JBFOHK010000004">
    <property type="protein sequence ID" value="MEW9573014.1"/>
    <property type="molecule type" value="Genomic_DNA"/>
</dbReference>
<dbReference type="Pfam" id="PF00583">
    <property type="entry name" value="Acetyltransf_1"/>
    <property type="match status" value="1"/>
</dbReference>
<organism evidence="4 5">
    <name type="scientific">Rhodanobacter lycopersici</name>
    <dbReference type="NCBI Taxonomy" id="3162487"/>
    <lineage>
        <taxon>Bacteria</taxon>
        <taxon>Pseudomonadati</taxon>
        <taxon>Pseudomonadota</taxon>
        <taxon>Gammaproteobacteria</taxon>
        <taxon>Lysobacterales</taxon>
        <taxon>Rhodanobacteraceae</taxon>
        <taxon>Rhodanobacter</taxon>
    </lineage>
</organism>
<dbReference type="EC" id="2.3.1.-" evidence="4"/>
<dbReference type="Gene3D" id="3.40.630.30">
    <property type="match status" value="1"/>
</dbReference>
<dbReference type="InterPro" id="IPR000182">
    <property type="entry name" value="GNAT_dom"/>
</dbReference>
<name>A0ABV3QGP1_9GAMM</name>
<dbReference type="SUPFAM" id="SSF55729">
    <property type="entry name" value="Acyl-CoA N-acyltransferases (Nat)"/>
    <property type="match status" value="1"/>
</dbReference>
<comment type="caution">
    <text evidence="4">The sequence shown here is derived from an EMBL/GenBank/DDBJ whole genome shotgun (WGS) entry which is preliminary data.</text>
</comment>
<feature type="domain" description="N-acetyltransferase" evidence="3">
    <location>
        <begin position="41"/>
        <end position="196"/>
    </location>
</feature>
<accession>A0ABV3QGP1</accession>
<keyword evidence="1 4" id="KW-0808">Transferase</keyword>
<keyword evidence="2 4" id="KW-0012">Acyltransferase</keyword>
<reference evidence="4 5" key="1">
    <citation type="submission" date="2024-06" db="EMBL/GenBank/DDBJ databases">
        <authorList>
            <person name="Woo H."/>
        </authorList>
    </citation>
    <scope>NUCLEOTIDE SEQUENCE [LARGE SCALE GENOMIC DNA]</scope>
    <source>
        <strain evidence="4 5">Si-c</strain>
    </source>
</reference>
<dbReference type="PROSITE" id="PS51186">
    <property type="entry name" value="GNAT"/>
    <property type="match status" value="1"/>
</dbReference>
<dbReference type="GO" id="GO:0016746">
    <property type="term" value="F:acyltransferase activity"/>
    <property type="evidence" value="ECO:0007669"/>
    <property type="project" value="UniProtKB-KW"/>
</dbReference>
<evidence type="ECO:0000313" key="4">
    <source>
        <dbReference type="EMBL" id="MEW9573014.1"/>
    </source>
</evidence>
<dbReference type="Proteomes" id="UP001556220">
    <property type="component" value="Unassembled WGS sequence"/>
</dbReference>
<dbReference type="CDD" id="cd04301">
    <property type="entry name" value="NAT_SF"/>
    <property type="match status" value="1"/>
</dbReference>
<evidence type="ECO:0000256" key="2">
    <source>
        <dbReference type="ARBA" id="ARBA00023315"/>
    </source>
</evidence>
<evidence type="ECO:0000313" key="5">
    <source>
        <dbReference type="Proteomes" id="UP001556220"/>
    </source>
</evidence>
<protein>
    <submittedName>
        <fullName evidence="4">GNAT family N-acetyltransferase</fullName>
        <ecNumber evidence="4">2.3.1.-</ecNumber>
    </submittedName>
</protein>
<evidence type="ECO:0000256" key="1">
    <source>
        <dbReference type="ARBA" id="ARBA00022679"/>
    </source>
</evidence>
<dbReference type="RefSeq" id="WP_367855074.1">
    <property type="nucleotide sequence ID" value="NZ_JBFOHK010000004.1"/>
</dbReference>
<dbReference type="InterPro" id="IPR016181">
    <property type="entry name" value="Acyl_CoA_acyltransferase"/>
</dbReference>
<keyword evidence="5" id="KW-1185">Reference proteome</keyword>
<proteinExistence type="predicted"/>
<gene>
    <name evidence="4" type="ORF">ABQJ54_14750</name>
</gene>
<sequence>MHLLERDIPDFRLMHGPDPLPAFPPGAPLPAVSKPMSARNIGLRTAGTNDMRFLRALFHALKSEELPLEHWPEPFKQAFLDQQFALQHMQYVDRYPGADFWIVEHRNQPIGRYYLLREPSRYHIVDITLEPAWRGRGIGSLLLDWAQSLARRHGAAGISLQVDERNKDAQRLYARYGFVETSRESPYIAMQWKTAA</sequence>